<feature type="region of interest" description="Disordered" evidence="10">
    <location>
        <begin position="328"/>
        <end position="359"/>
    </location>
</feature>
<dbReference type="InterPro" id="IPR054722">
    <property type="entry name" value="PolX-like_BBD"/>
</dbReference>
<dbReference type="PANTHER" id="PTHR11439">
    <property type="entry name" value="GAG-POL-RELATED RETROTRANSPOSON"/>
    <property type="match status" value="1"/>
</dbReference>
<dbReference type="InterPro" id="IPR013103">
    <property type="entry name" value="RVT_2"/>
</dbReference>
<evidence type="ECO:0000256" key="8">
    <source>
        <dbReference type="ARBA" id="ARBA00023132"/>
    </source>
</evidence>
<evidence type="ECO:0000256" key="5">
    <source>
        <dbReference type="ARBA" id="ARBA00022816"/>
    </source>
</evidence>
<name>A5B9C7_VITVI</name>
<feature type="domain" description="Retroviral polymerase SH3-like" evidence="14">
    <location>
        <begin position="797"/>
        <end position="855"/>
    </location>
</feature>
<keyword evidence="8" id="KW-0906">Nuclear pore complex</keyword>
<feature type="region of interest" description="Disordered" evidence="10">
    <location>
        <begin position="16"/>
        <end position="52"/>
    </location>
</feature>
<keyword evidence="5" id="KW-0509">mRNA transport</keyword>
<dbReference type="PANTHER" id="PTHR11439:SF440">
    <property type="entry name" value="INTEGRASE CATALYTIC DOMAIN-CONTAINING PROTEIN"/>
    <property type="match status" value="1"/>
</dbReference>
<evidence type="ECO:0000259" key="11">
    <source>
        <dbReference type="Pfam" id="PF07727"/>
    </source>
</evidence>
<dbReference type="Pfam" id="PF14244">
    <property type="entry name" value="Retrotran_gag_3"/>
    <property type="match status" value="1"/>
</dbReference>
<evidence type="ECO:0000256" key="9">
    <source>
        <dbReference type="ARBA" id="ARBA00023242"/>
    </source>
</evidence>
<feature type="compositionally biased region" description="Basic residues" evidence="10">
    <location>
        <begin position="16"/>
        <end position="29"/>
    </location>
</feature>
<dbReference type="FunFam" id="1.10.10.2360:FF:000001">
    <property type="entry name" value="Nuclear pore complex protein Nup98-Nup96"/>
    <property type="match status" value="1"/>
</dbReference>
<dbReference type="GO" id="GO:0005643">
    <property type="term" value="C:nuclear pore"/>
    <property type="evidence" value="ECO:0007669"/>
    <property type="project" value="UniProtKB-SubCell"/>
</dbReference>
<sequence>MGPVLNNLLEADVGIRHTHLQRQKPQRTKMRGEDYQLGDKGGSNPCKTPNFGSGGPCGASTMSAFGTSSMPGFGSSSRPPFEASSTLAFGFCSTPLFGQPTSTFDVNAVGANPFPYGTQSSHFGPQITASTFGSMGFGKLASSDPSGGSRIAAYAATAEVDGTNFKQPAGKLKSISAVPVYRNKSHEELRWEDYQLGDKAEVNGPSCNQPAGRLQSISAVPTYRDKSHEELRWVDYQLGDRGSVLLVNLWVGLALETNATLGQTASTLGQGTAPSLGQSNILGIRSTVLGQNMFLSTPPLHPTSNEVGFGQKTSSLTTPQPVQAAQIGGTSNTNFGQTSAGVTNVLGQGTSSQLPTTSESHSVQITTIRLNGDNFLRWSQSVWMYIRGRGKMGYLTGEKKAPVVDDPNYAIWDAENSMVMTWLVNSMEEDISSNYMCYPTTQKLWENVNQMYSDLGNQSQIFELTFKLGEIRQREDNVIKYFNSLKQIWQDLDLFNTYEWKSAEDGRHHKKTMEDNRIFKFLVGLNVEFDESKLDERPRVWCDFGNKPRHTRENCWKIHGKPANWKGKTSDKPGRAIIPTANEAETSPFTTDQMEHLLALLKSNLTSHTSSVSVAHIGNELCALSCHFKSTPWIIDSGASDHMTSSSNMFESYSPCPKNKKVRIADGNFSPIVGKGLIKISEGIDLKSVLHVPKLTCNLLFVSKLSKDSNCCVIFYESHCIFQDWSSGKTIGSARMINGLYYFKDNLPSNKIAQGLSSISFLSVLDQIMYTTPLECLKKVFPGSRINSELSLKIFDCTAYVHIPKRSRSKLDPRVEKCVFVRYTPNKKGYKCFNPLTKRFYTTMDVFFMENVPYFTKNLLQGEKLVEPNFWEIVEPLPSVILDISLEKENKETKPTESKSEIGLSEEEILRMKKNRNNLELVVYSRKKVPGRSKYQPIIPAHGQLKALGNGSLNASGNPPSVPTPIHASSSSITDLSLPSHFDPNPEISAPKPSLGLALVVPAQDLDLDLPIALRKGTRAYTKHLIAKYISYNNLSDNYRAFIHYKYFKTCVNSNWPLHQLDVKNVFLNGDLEEEVFMSPPPGFEESFGVGKVCKLKKSLYGLKQSPRAWFERFGKVIKHYGYTQSQADHTMFYKHSNEGKVAILIVYVDDIVLTGDDCNELEKLKGKLAEEFEIKDLGALKYFLGMEFARSKEGIFVNQQKYVLDFLDETAFSVSMVSQFMHAPGLEHFEAVCRILRYLKGTLGRGLLFKSRGHLQIETYIDAYWAGSIVDQRSTSGYCSFVGGNLVTWRSKKQNVVARSSAKAEFRAVAHGICEIMWIRRLLEELKMTGSSPMKLYYDNKATISVAHNPILHDRTKHVEVDKHFIKEKIDNGLVCMTYIPIEEQVVDVITKGVHKRQFDFLVGKLAMEDIFKPA</sequence>
<evidence type="ECO:0000259" key="13">
    <source>
        <dbReference type="Pfam" id="PF22936"/>
    </source>
</evidence>
<evidence type="ECO:0000256" key="3">
    <source>
        <dbReference type="ARBA" id="ARBA00022448"/>
    </source>
</evidence>
<comment type="subcellular location">
    <subcellularLocation>
        <location evidence="1">Nucleus</location>
        <location evidence="1">Nuclear pore complex</location>
    </subcellularLocation>
</comment>
<keyword evidence="6" id="KW-0653">Protein transport</keyword>
<feature type="domain" description="Retrovirus-related Pol polyprotein from transposon TNT 1-94-like beta-barrel" evidence="13">
    <location>
        <begin position="633"/>
        <end position="707"/>
    </location>
</feature>
<feature type="domain" description="Reverse transcriptase Ty1/copia-type" evidence="11">
    <location>
        <begin position="1051"/>
        <end position="1210"/>
    </location>
</feature>
<evidence type="ECO:0000256" key="10">
    <source>
        <dbReference type="SAM" id="MobiDB-lite"/>
    </source>
</evidence>
<feature type="domain" description="Retrotransposon Copia-like N-terminal" evidence="12">
    <location>
        <begin position="358"/>
        <end position="402"/>
    </location>
</feature>
<organism evidence="15">
    <name type="scientific">Vitis vinifera</name>
    <name type="common">Grape</name>
    <dbReference type="NCBI Taxonomy" id="29760"/>
    <lineage>
        <taxon>Eukaryota</taxon>
        <taxon>Viridiplantae</taxon>
        <taxon>Streptophyta</taxon>
        <taxon>Embryophyta</taxon>
        <taxon>Tracheophyta</taxon>
        <taxon>Spermatophyta</taxon>
        <taxon>Magnoliopsida</taxon>
        <taxon>eudicotyledons</taxon>
        <taxon>Gunneridae</taxon>
        <taxon>Pentapetalae</taxon>
        <taxon>rosids</taxon>
        <taxon>Vitales</taxon>
        <taxon>Vitaceae</taxon>
        <taxon>Viteae</taxon>
        <taxon>Vitis</taxon>
    </lineage>
</organism>
<evidence type="ECO:0000259" key="14">
    <source>
        <dbReference type="Pfam" id="PF25597"/>
    </source>
</evidence>
<dbReference type="InterPro" id="IPR043502">
    <property type="entry name" value="DNA/RNA_pol_sf"/>
</dbReference>
<accession>A5B9C7</accession>
<dbReference type="Pfam" id="PF07727">
    <property type="entry name" value="RVT_2"/>
    <property type="match status" value="1"/>
</dbReference>
<keyword evidence="4" id="KW-0378">Hydrolase</keyword>
<dbReference type="Pfam" id="PF22936">
    <property type="entry name" value="Pol_BBD"/>
    <property type="match status" value="1"/>
</dbReference>
<keyword evidence="4" id="KW-0064">Aspartyl protease</keyword>
<evidence type="ECO:0000313" key="15">
    <source>
        <dbReference type="EMBL" id="CAN76591.1"/>
    </source>
</evidence>
<dbReference type="CDD" id="cd09272">
    <property type="entry name" value="RNase_HI_RT_Ty1"/>
    <property type="match status" value="1"/>
</dbReference>
<evidence type="ECO:0000256" key="6">
    <source>
        <dbReference type="ARBA" id="ARBA00022927"/>
    </source>
</evidence>
<evidence type="ECO:0000256" key="1">
    <source>
        <dbReference type="ARBA" id="ARBA00004567"/>
    </source>
</evidence>
<dbReference type="Gene3D" id="1.10.10.2360">
    <property type="match status" value="2"/>
</dbReference>
<dbReference type="GO" id="GO:0051028">
    <property type="term" value="P:mRNA transport"/>
    <property type="evidence" value="ECO:0007669"/>
    <property type="project" value="UniProtKB-KW"/>
</dbReference>
<dbReference type="GO" id="GO:0004190">
    <property type="term" value="F:aspartic-type endopeptidase activity"/>
    <property type="evidence" value="ECO:0007669"/>
    <property type="project" value="UniProtKB-KW"/>
</dbReference>
<comment type="similarity">
    <text evidence="2">Belongs to the nucleoporin GLFG family.</text>
</comment>
<dbReference type="ExpressionAtlas" id="A5B9C7">
    <property type="expression patterns" value="baseline and differential"/>
</dbReference>
<dbReference type="InterPro" id="IPR029472">
    <property type="entry name" value="Copia-like_N"/>
</dbReference>
<keyword evidence="7" id="KW-0811">Translocation</keyword>
<reference evidence="15" key="1">
    <citation type="journal article" date="2007" name="PLoS ONE">
        <title>The first genome sequence of an elite grapevine cultivar (Pinot noir Vitis vinifera L.): coping with a highly heterozygous genome.</title>
        <authorList>
            <person name="Velasco R."/>
            <person name="Zharkikh A."/>
            <person name="Troggio M."/>
            <person name="Cartwright D.A."/>
            <person name="Cestaro A."/>
            <person name="Pruss D."/>
            <person name="Pindo M."/>
            <person name="FitzGerald L.M."/>
            <person name="Vezzulli S."/>
            <person name="Reid J."/>
            <person name="Malacarne G."/>
            <person name="Iliev D."/>
            <person name="Coppola G."/>
            <person name="Wardell B."/>
            <person name="Micheletti D."/>
            <person name="Macalma T."/>
            <person name="Facci M."/>
            <person name="Mitchell J.T."/>
            <person name="Perazzolli M."/>
            <person name="Eldredge G."/>
            <person name="Gatto P."/>
            <person name="Oyzerski R."/>
            <person name="Moretto M."/>
            <person name="Gutin N."/>
            <person name="Stefanini M."/>
            <person name="Chen Y."/>
            <person name="Segala C."/>
            <person name="Davenport C."/>
            <person name="Dematte L."/>
            <person name="Mraz A."/>
            <person name="Battilana J."/>
            <person name="Stormo K."/>
            <person name="Costa F."/>
            <person name="Tao Q."/>
            <person name="Si-Ammour A."/>
            <person name="Harkins T."/>
            <person name="Lackey A."/>
            <person name="Perbost C."/>
            <person name="Taillon B."/>
            <person name="Stella A."/>
            <person name="Solovyev V."/>
            <person name="Fawcett J.A."/>
            <person name="Sterck L."/>
            <person name="Vandepoele K."/>
            <person name="Grando S.M."/>
            <person name="Toppo S."/>
            <person name="Moser C."/>
            <person name="Lanchbury J."/>
            <person name="Bogden R."/>
            <person name="Skolnick M."/>
            <person name="Sgaramella V."/>
            <person name="Bhatnagar S.K."/>
            <person name="Fontana P."/>
            <person name="Gutin A."/>
            <person name="Van de Peer Y."/>
            <person name="Salamini F."/>
            <person name="Viola R."/>
        </authorList>
    </citation>
    <scope>NUCLEOTIDE SEQUENCE</scope>
</reference>
<dbReference type="InterPro" id="IPR057670">
    <property type="entry name" value="SH3_retrovirus"/>
</dbReference>
<protein>
    <recommendedName>
        <fullName evidence="16">Retrovirus-related Pol polyprotein from transposon RE1</fullName>
    </recommendedName>
</protein>
<dbReference type="GO" id="GO:0015031">
    <property type="term" value="P:protein transport"/>
    <property type="evidence" value="ECO:0007669"/>
    <property type="project" value="UniProtKB-KW"/>
</dbReference>
<dbReference type="EMBL" id="AM451152">
    <property type="protein sequence ID" value="CAN76591.1"/>
    <property type="molecule type" value="Genomic_DNA"/>
</dbReference>
<evidence type="ECO:0000256" key="4">
    <source>
        <dbReference type="ARBA" id="ARBA00022750"/>
    </source>
</evidence>
<proteinExistence type="inferred from homology"/>
<dbReference type="SUPFAM" id="SSF56672">
    <property type="entry name" value="DNA/RNA polymerases"/>
    <property type="match status" value="1"/>
</dbReference>
<keyword evidence="3" id="KW-0813">Transport</keyword>
<keyword evidence="9" id="KW-0539">Nucleus</keyword>
<evidence type="ECO:0008006" key="16">
    <source>
        <dbReference type="Google" id="ProtNLM"/>
    </source>
</evidence>
<keyword evidence="4" id="KW-0645">Protease</keyword>
<gene>
    <name evidence="15" type="ORF">VITISV_020293</name>
</gene>
<evidence type="ECO:0000256" key="7">
    <source>
        <dbReference type="ARBA" id="ARBA00023010"/>
    </source>
</evidence>
<evidence type="ECO:0000259" key="12">
    <source>
        <dbReference type="Pfam" id="PF14244"/>
    </source>
</evidence>
<evidence type="ECO:0000256" key="2">
    <source>
        <dbReference type="ARBA" id="ARBA00008926"/>
    </source>
</evidence>
<dbReference type="Pfam" id="PF25597">
    <property type="entry name" value="SH3_retrovirus"/>
    <property type="match status" value="1"/>
</dbReference>